<keyword evidence="5 8" id="KW-0812">Transmembrane</keyword>
<dbReference type="SUPFAM" id="SSF81345">
    <property type="entry name" value="ABC transporter involved in vitamin B12 uptake, BtuC"/>
    <property type="match status" value="1"/>
</dbReference>
<evidence type="ECO:0000256" key="3">
    <source>
        <dbReference type="ARBA" id="ARBA00022448"/>
    </source>
</evidence>
<dbReference type="AlphaFoldDB" id="A0A9X7V056"/>
<feature type="transmembrane region" description="Helical" evidence="8">
    <location>
        <begin position="87"/>
        <end position="106"/>
    </location>
</feature>
<dbReference type="FunFam" id="1.10.3470.10:FF:000001">
    <property type="entry name" value="Vitamin B12 ABC transporter permease BtuC"/>
    <property type="match status" value="1"/>
</dbReference>
<evidence type="ECO:0000313" key="9">
    <source>
        <dbReference type="EMBL" id="QQD25405.1"/>
    </source>
</evidence>
<keyword evidence="3" id="KW-0813">Transport</keyword>
<dbReference type="GO" id="GO:0005886">
    <property type="term" value="C:plasma membrane"/>
    <property type="evidence" value="ECO:0007669"/>
    <property type="project" value="UniProtKB-SubCell"/>
</dbReference>
<protein>
    <submittedName>
        <fullName evidence="9">Iron chelate uptake ABC transporter family permease subunit</fullName>
    </submittedName>
</protein>
<evidence type="ECO:0000256" key="8">
    <source>
        <dbReference type="SAM" id="Phobius"/>
    </source>
</evidence>
<dbReference type="KEGG" id="vcw:GJQ55_01935"/>
<keyword evidence="10" id="KW-1185">Reference proteome</keyword>
<feature type="transmembrane region" description="Helical" evidence="8">
    <location>
        <begin position="307"/>
        <end position="326"/>
    </location>
</feature>
<feature type="transmembrane region" description="Helical" evidence="8">
    <location>
        <begin position="147"/>
        <end position="170"/>
    </location>
</feature>
<evidence type="ECO:0000256" key="7">
    <source>
        <dbReference type="ARBA" id="ARBA00023136"/>
    </source>
</evidence>
<feature type="transmembrane region" description="Helical" evidence="8">
    <location>
        <begin position="112"/>
        <end position="135"/>
    </location>
</feature>
<reference evidence="9 10" key="1">
    <citation type="submission" date="2019-11" db="EMBL/GenBank/DDBJ databases">
        <title>Venatorbacter sp. nov. a predator of Campylobacter and other Gram-negative bacteria.</title>
        <authorList>
            <person name="Saeedi A."/>
            <person name="Cummings N.J."/>
            <person name="Connerton I.F."/>
            <person name="Connerton P.L."/>
        </authorList>
    </citation>
    <scope>NUCLEOTIDE SEQUENCE [LARGE SCALE GENOMIC DNA]</scope>
    <source>
        <strain evidence="9">XL5</strain>
    </source>
</reference>
<dbReference type="PANTHER" id="PTHR30472:SF25">
    <property type="entry name" value="ABC TRANSPORTER PERMEASE PROTEIN MJ0876-RELATED"/>
    <property type="match status" value="1"/>
</dbReference>
<dbReference type="InterPro" id="IPR000522">
    <property type="entry name" value="ABC_transptr_permease_BtuC"/>
</dbReference>
<keyword evidence="7 8" id="KW-0472">Membrane</keyword>
<gene>
    <name evidence="9" type="ORF">GJQ55_01935</name>
</gene>
<dbReference type="EMBL" id="CP046056">
    <property type="protein sequence ID" value="QQD25405.1"/>
    <property type="molecule type" value="Genomic_DNA"/>
</dbReference>
<dbReference type="InterPro" id="IPR037294">
    <property type="entry name" value="ABC_BtuC-like"/>
</dbReference>
<evidence type="ECO:0000256" key="2">
    <source>
        <dbReference type="ARBA" id="ARBA00007935"/>
    </source>
</evidence>
<proteinExistence type="inferred from homology"/>
<evidence type="ECO:0000256" key="6">
    <source>
        <dbReference type="ARBA" id="ARBA00022989"/>
    </source>
</evidence>
<evidence type="ECO:0000313" key="10">
    <source>
        <dbReference type="Proteomes" id="UP000596074"/>
    </source>
</evidence>
<comment type="subcellular location">
    <subcellularLocation>
        <location evidence="1">Cell membrane</location>
        <topology evidence="1">Multi-pass membrane protein</topology>
    </subcellularLocation>
</comment>
<feature type="transmembrane region" description="Helical" evidence="8">
    <location>
        <begin position="239"/>
        <end position="263"/>
    </location>
</feature>
<dbReference type="Proteomes" id="UP000596074">
    <property type="component" value="Chromosome"/>
</dbReference>
<dbReference type="Gene3D" id="1.10.3470.10">
    <property type="entry name" value="ABC transporter involved in vitamin B12 uptake, BtuC"/>
    <property type="match status" value="1"/>
</dbReference>
<keyword evidence="6 8" id="KW-1133">Transmembrane helix</keyword>
<dbReference type="CDD" id="cd06550">
    <property type="entry name" value="TM_ABC_iron-siderophores_like"/>
    <property type="match status" value="1"/>
</dbReference>
<feature type="transmembrane region" description="Helical" evidence="8">
    <location>
        <begin position="53"/>
        <end position="75"/>
    </location>
</feature>
<dbReference type="Pfam" id="PF01032">
    <property type="entry name" value="FecCD"/>
    <property type="match status" value="1"/>
</dbReference>
<accession>A0A9X7V056</accession>
<dbReference type="GO" id="GO:0033214">
    <property type="term" value="P:siderophore-iron import into cell"/>
    <property type="evidence" value="ECO:0007669"/>
    <property type="project" value="TreeGrafter"/>
</dbReference>
<organism evidence="9 10">
    <name type="scientific">Venatoribacter cucullus</name>
    <dbReference type="NCBI Taxonomy" id="2661630"/>
    <lineage>
        <taxon>Bacteria</taxon>
        <taxon>Pseudomonadati</taxon>
        <taxon>Pseudomonadota</taxon>
        <taxon>Gammaproteobacteria</taxon>
        <taxon>Oceanospirillales</taxon>
        <taxon>Oceanospirillaceae</taxon>
        <taxon>Venatoribacter</taxon>
    </lineage>
</organism>
<evidence type="ECO:0000256" key="4">
    <source>
        <dbReference type="ARBA" id="ARBA00022475"/>
    </source>
</evidence>
<dbReference type="PANTHER" id="PTHR30472">
    <property type="entry name" value="FERRIC ENTEROBACTIN TRANSPORT SYSTEM PERMEASE PROTEIN"/>
    <property type="match status" value="1"/>
</dbReference>
<evidence type="ECO:0000256" key="5">
    <source>
        <dbReference type="ARBA" id="ARBA00022692"/>
    </source>
</evidence>
<feature type="transmembrane region" description="Helical" evidence="8">
    <location>
        <begin position="190"/>
        <end position="208"/>
    </location>
</feature>
<name>A0A9X7V056_9GAMM</name>
<comment type="similarity">
    <text evidence="2">Belongs to the binding-protein-dependent transport system permease family. FecCD subfamily.</text>
</comment>
<keyword evidence="4" id="KW-1003">Cell membrane</keyword>
<sequence length="333" mass="35297">MCLKTPFLFGRQHILLLSVLLPPPLLALALFSGSQNPGWLLHSDMGQTVLWQLRLPRALLAFLVGALLAWAGVLIQGMVRNPLADPGLIGVSGGAAVGAALVLWLGGTGLLLPLWLQPLAAFMGAMLALLIVLRLGQQGNSLHAMSFLILAGIAVSVLAGAIIGLLSYLATDNALRQITFWSLGSLAGASWLWVGLLTVVLLLALWFWPRRLRQLDALLLGEVEARSLGIDVPRLQWQVVVSVALLVAVTVAACGIIGFIGLISPHLARLLTGAAHRRVLPLAVVLGGCLLLAADTLARSLIAPAEIPIGIVTTLLGAPVFIALLVREKRRWQ</sequence>
<dbReference type="GO" id="GO:0022857">
    <property type="term" value="F:transmembrane transporter activity"/>
    <property type="evidence" value="ECO:0007669"/>
    <property type="project" value="InterPro"/>
</dbReference>
<evidence type="ECO:0000256" key="1">
    <source>
        <dbReference type="ARBA" id="ARBA00004651"/>
    </source>
</evidence>